<keyword evidence="7 11" id="KW-0560">Oxidoreductase</keyword>
<keyword evidence="9 11" id="KW-0503">Monooxygenase</keyword>
<keyword evidence="6" id="KW-1133">Transmembrane helix</keyword>
<keyword evidence="3 11" id="KW-0349">Heme</keyword>
<keyword evidence="5 11" id="KW-0479">Metal-binding</keyword>
<dbReference type="Pfam" id="PF00067">
    <property type="entry name" value="p450"/>
    <property type="match status" value="2"/>
</dbReference>
<evidence type="ECO:0000256" key="11">
    <source>
        <dbReference type="RuleBase" id="RU000461"/>
    </source>
</evidence>
<sequence length="464" mass="53345">MVLVWKMLLGFASFLLAYFLLILVRFLKKVWLNPICIQSFMRSQGIKGPSYELLHGNTKEIINMRRYATSRAMEDMSHDIFPRILPDIYSWVNIYGATYLNWYGPQPQLVVTEPELVKEILNNKNGDYPKIDLEGYAKKLLGDGLSASKGEKWARMRKLANQVFHAESLKNTLPAMITSTEIMLERWKENEGKEVEVFEEFRLLTSEVISKTAFGSSYLEGKNIFEMLMKLTLIVSRNARNNRFPGISHLFKSSDEIESEKLEQGIKNCIERIIQKREQENCKENESSKAVHKEWQETAREEVIEIFGQMKPNADAIPRLKTINMILEECLRLYPPVPAIMRKVHKKVKLGRLTLPAHTELLISPLALHHEPKIWGEDVHHFKPERFAGGVIKATNNNPVAFLPFGFGPRTCVGLNFAMAEAKIALSMILQHYKFSLSPNYVHSPVQVFMVRPHHGVKIILSRV</sequence>
<accession>A0ABM4W7M8</accession>
<evidence type="ECO:0000313" key="13">
    <source>
        <dbReference type="RefSeq" id="XP_071927796.1"/>
    </source>
</evidence>
<comment type="subcellular location">
    <subcellularLocation>
        <location evidence="1">Membrane</location>
    </subcellularLocation>
</comment>
<evidence type="ECO:0000256" key="6">
    <source>
        <dbReference type="ARBA" id="ARBA00022989"/>
    </source>
</evidence>
<reference evidence="13" key="1">
    <citation type="submission" date="2025-08" db="UniProtKB">
        <authorList>
            <consortium name="RefSeq"/>
        </authorList>
    </citation>
    <scope>IDENTIFICATION</scope>
    <source>
        <tissue evidence="13">Leaves</tissue>
    </source>
</reference>
<dbReference type="SUPFAM" id="SSF48264">
    <property type="entry name" value="Cytochrome P450"/>
    <property type="match status" value="1"/>
</dbReference>
<dbReference type="GeneID" id="113716526"/>
<evidence type="ECO:0000256" key="1">
    <source>
        <dbReference type="ARBA" id="ARBA00004370"/>
    </source>
</evidence>
<keyword evidence="12" id="KW-1185">Reference proteome</keyword>
<proteinExistence type="inferred from homology"/>
<dbReference type="InterPro" id="IPR036396">
    <property type="entry name" value="Cyt_P450_sf"/>
</dbReference>
<dbReference type="PROSITE" id="PS00086">
    <property type="entry name" value="CYTOCHROME_P450"/>
    <property type="match status" value="1"/>
</dbReference>
<dbReference type="Gene3D" id="1.10.630.10">
    <property type="entry name" value="Cytochrome P450"/>
    <property type="match status" value="2"/>
</dbReference>
<dbReference type="PANTHER" id="PTHR24282">
    <property type="entry name" value="CYTOCHROME P450 FAMILY MEMBER"/>
    <property type="match status" value="1"/>
</dbReference>
<keyword evidence="8 11" id="KW-0408">Iron</keyword>
<evidence type="ECO:0000256" key="9">
    <source>
        <dbReference type="ARBA" id="ARBA00023033"/>
    </source>
</evidence>
<dbReference type="InterPro" id="IPR001128">
    <property type="entry name" value="Cyt_P450"/>
</dbReference>
<dbReference type="InterPro" id="IPR002401">
    <property type="entry name" value="Cyt_P450_E_grp-I"/>
</dbReference>
<dbReference type="PRINTS" id="PR00463">
    <property type="entry name" value="EP450I"/>
</dbReference>
<evidence type="ECO:0000256" key="2">
    <source>
        <dbReference type="ARBA" id="ARBA00010617"/>
    </source>
</evidence>
<keyword evidence="10" id="KW-0472">Membrane</keyword>
<organism evidence="12 13">
    <name type="scientific">Coffea arabica</name>
    <name type="common">Arabian coffee</name>
    <dbReference type="NCBI Taxonomy" id="13443"/>
    <lineage>
        <taxon>Eukaryota</taxon>
        <taxon>Viridiplantae</taxon>
        <taxon>Streptophyta</taxon>
        <taxon>Embryophyta</taxon>
        <taxon>Tracheophyta</taxon>
        <taxon>Spermatophyta</taxon>
        <taxon>Magnoliopsida</taxon>
        <taxon>eudicotyledons</taxon>
        <taxon>Gunneridae</taxon>
        <taxon>Pentapetalae</taxon>
        <taxon>asterids</taxon>
        <taxon>lamiids</taxon>
        <taxon>Gentianales</taxon>
        <taxon>Rubiaceae</taxon>
        <taxon>Ixoroideae</taxon>
        <taxon>Gardenieae complex</taxon>
        <taxon>Bertiereae - Coffeeae clade</taxon>
        <taxon>Coffeeae</taxon>
        <taxon>Coffea</taxon>
    </lineage>
</organism>
<name>A0ABM4W7M8_COFAR</name>
<dbReference type="PRINTS" id="PR00385">
    <property type="entry name" value="P450"/>
</dbReference>
<protein>
    <submittedName>
        <fullName evidence="13">Cytochrome P450 CYP749A22 isoform X2</fullName>
    </submittedName>
</protein>
<evidence type="ECO:0000256" key="3">
    <source>
        <dbReference type="ARBA" id="ARBA00022617"/>
    </source>
</evidence>
<dbReference type="RefSeq" id="XP_071927796.1">
    <property type="nucleotide sequence ID" value="XM_072071695.1"/>
</dbReference>
<dbReference type="Proteomes" id="UP001652660">
    <property type="component" value="Chromosome 11e"/>
</dbReference>
<evidence type="ECO:0000256" key="10">
    <source>
        <dbReference type="ARBA" id="ARBA00023136"/>
    </source>
</evidence>
<gene>
    <name evidence="13" type="primary">LOC113716526</name>
</gene>
<evidence type="ECO:0000313" key="12">
    <source>
        <dbReference type="Proteomes" id="UP001652660"/>
    </source>
</evidence>
<comment type="similarity">
    <text evidence="2 11">Belongs to the cytochrome P450 family.</text>
</comment>
<dbReference type="InterPro" id="IPR017972">
    <property type="entry name" value="Cyt_P450_CS"/>
</dbReference>
<dbReference type="PANTHER" id="PTHR24282:SF20">
    <property type="entry name" value="CYTOCHROME P450 CYP749A22-LIKE"/>
    <property type="match status" value="1"/>
</dbReference>
<evidence type="ECO:0000256" key="7">
    <source>
        <dbReference type="ARBA" id="ARBA00023002"/>
    </source>
</evidence>
<dbReference type="InterPro" id="IPR050665">
    <property type="entry name" value="Cytochrome_P450_Monooxygen"/>
</dbReference>
<evidence type="ECO:0000256" key="8">
    <source>
        <dbReference type="ARBA" id="ARBA00023004"/>
    </source>
</evidence>
<evidence type="ECO:0000256" key="4">
    <source>
        <dbReference type="ARBA" id="ARBA00022692"/>
    </source>
</evidence>
<evidence type="ECO:0000256" key="5">
    <source>
        <dbReference type="ARBA" id="ARBA00022723"/>
    </source>
</evidence>
<keyword evidence="4" id="KW-0812">Transmembrane</keyword>